<sequence length="86" mass="10109">MRMFFQWRERLKQIQRGHENTYYRNFGYAIDIVRRTATADNDVIKIRVEISRNPRGFFQASVKNMAVKNTGALLSHHGCQCRIGGY</sequence>
<accession>A0A645D6S8</accession>
<protein>
    <submittedName>
        <fullName evidence="1">Uncharacterized protein</fullName>
    </submittedName>
</protein>
<gene>
    <name evidence="1" type="ORF">SDC9_131726</name>
</gene>
<name>A0A645D6S8_9ZZZZ</name>
<reference evidence="1" key="1">
    <citation type="submission" date="2019-08" db="EMBL/GenBank/DDBJ databases">
        <authorList>
            <person name="Kucharzyk K."/>
            <person name="Murdoch R.W."/>
            <person name="Higgins S."/>
            <person name="Loffler F."/>
        </authorList>
    </citation>
    <scope>NUCLEOTIDE SEQUENCE</scope>
</reference>
<dbReference type="EMBL" id="VSSQ01033146">
    <property type="protein sequence ID" value="MPM84653.1"/>
    <property type="molecule type" value="Genomic_DNA"/>
</dbReference>
<organism evidence="1">
    <name type="scientific">bioreactor metagenome</name>
    <dbReference type="NCBI Taxonomy" id="1076179"/>
    <lineage>
        <taxon>unclassified sequences</taxon>
        <taxon>metagenomes</taxon>
        <taxon>ecological metagenomes</taxon>
    </lineage>
</organism>
<proteinExistence type="predicted"/>
<evidence type="ECO:0000313" key="1">
    <source>
        <dbReference type="EMBL" id="MPM84653.1"/>
    </source>
</evidence>
<dbReference type="AlphaFoldDB" id="A0A645D6S8"/>
<comment type="caution">
    <text evidence="1">The sequence shown here is derived from an EMBL/GenBank/DDBJ whole genome shotgun (WGS) entry which is preliminary data.</text>
</comment>